<dbReference type="GO" id="GO:0016646">
    <property type="term" value="F:oxidoreductase activity, acting on the CH-NH group of donors, NAD or NADP as acceptor"/>
    <property type="evidence" value="ECO:0007669"/>
    <property type="project" value="UniProtKB-ARBA"/>
</dbReference>
<gene>
    <name evidence="2" type="ORF">I5907_05720</name>
</gene>
<evidence type="ECO:0000259" key="1">
    <source>
        <dbReference type="Pfam" id="PF01613"/>
    </source>
</evidence>
<dbReference type="Pfam" id="PF01613">
    <property type="entry name" value="Flavin_Reduct"/>
    <property type="match status" value="1"/>
</dbReference>
<dbReference type="PANTHER" id="PTHR43241:SF1">
    <property type="entry name" value="FLAVIN REDUCTASE LIKE DOMAIN-CONTAINING PROTEIN"/>
    <property type="match status" value="1"/>
</dbReference>
<proteinExistence type="predicted"/>
<dbReference type="EMBL" id="JADWYR010000001">
    <property type="protein sequence ID" value="MBG9375722.1"/>
    <property type="molecule type" value="Genomic_DNA"/>
</dbReference>
<organism evidence="2 3">
    <name type="scientific">Panacibacter microcysteis</name>
    <dbReference type="NCBI Taxonomy" id="2793269"/>
    <lineage>
        <taxon>Bacteria</taxon>
        <taxon>Pseudomonadati</taxon>
        <taxon>Bacteroidota</taxon>
        <taxon>Chitinophagia</taxon>
        <taxon>Chitinophagales</taxon>
        <taxon>Chitinophagaceae</taxon>
        <taxon>Panacibacter</taxon>
    </lineage>
</organism>
<dbReference type="Proteomes" id="UP000628448">
    <property type="component" value="Unassembled WGS sequence"/>
</dbReference>
<sequence length="166" mass="19026">MNQHKKPWNRVNLPVYSISSTDGNGNHNMHIITYATAISMQPKQFVCGIYNGTKTLSLVHRHKYFVLQLLAETQYKLVNVLGKKSGNNYNKIAYLEKRDLLTWWNGFYILKDALAVMHLAAHPVDITATAQPDHQLFICDMLAYKNLHAGNALTLDVLRHHKIVRM</sequence>
<dbReference type="PANTHER" id="PTHR43241">
    <property type="entry name" value="FLAVIN REDUCTASE DOMAIN PROTEIN"/>
    <property type="match status" value="1"/>
</dbReference>
<dbReference type="InterPro" id="IPR012349">
    <property type="entry name" value="Split_barrel_FMN-bd"/>
</dbReference>
<dbReference type="SUPFAM" id="SSF50475">
    <property type="entry name" value="FMN-binding split barrel"/>
    <property type="match status" value="1"/>
</dbReference>
<protein>
    <submittedName>
        <fullName evidence="2">Flavin reductase family protein</fullName>
    </submittedName>
</protein>
<dbReference type="InterPro" id="IPR053310">
    <property type="entry name" value="Flavoredoxin-like"/>
</dbReference>
<dbReference type="Gene3D" id="2.30.110.10">
    <property type="entry name" value="Electron Transport, Fmn-binding Protein, Chain A"/>
    <property type="match status" value="1"/>
</dbReference>
<reference evidence="2" key="1">
    <citation type="submission" date="2020-11" db="EMBL/GenBank/DDBJ databases">
        <title>Bacterial whole genome sequence for Panacibacter sp. DH6.</title>
        <authorList>
            <person name="Le V."/>
            <person name="Ko S."/>
            <person name="Ahn C.-Y."/>
            <person name="Oh H.-M."/>
        </authorList>
    </citation>
    <scope>NUCLEOTIDE SEQUENCE</scope>
    <source>
        <strain evidence="2">DH6</strain>
    </source>
</reference>
<feature type="domain" description="Flavin reductase like" evidence="1">
    <location>
        <begin position="10"/>
        <end position="146"/>
    </location>
</feature>
<dbReference type="GO" id="GO:0010181">
    <property type="term" value="F:FMN binding"/>
    <property type="evidence" value="ECO:0007669"/>
    <property type="project" value="InterPro"/>
</dbReference>
<comment type="caution">
    <text evidence="2">The sequence shown here is derived from an EMBL/GenBank/DDBJ whole genome shotgun (WGS) entry which is preliminary data.</text>
</comment>
<keyword evidence="3" id="KW-1185">Reference proteome</keyword>
<accession>A0A931E406</accession>
<dbReference type="RefSeq" id="WP_196989758.1">
    <property type="nucleotide sequence ID" value="NZ_JADWYR010000001.1"/>
</dbReference>
<name>A0A931E406_9BACT</name>
<dbReference type="AlphaFoldDB" id="A0A931E406"/>
<dbReference type="InterPro" id="IPR002563">
    <property type="entry name" value="Flavin_Rdtase-like_dom"/>
</dbReference>
<evidence type="ECO:0000313" key="3">
    <source>
        <dbReference type="Proteomes" id="UP000628448"/>
    </source>
</evidence>
<evidence type="ECO:0000313" key="2">
    <source>
        <dbReference type="EMBL" id="MBG9375722.1"/>
    </source>
</evidence>